<dbReference type="RefSeq" id="WP_084876756.1">
    <property type="nucleotide sequence ID" value="NZ_JAGGMY010000001.1"/>
</dbReference>
<evidence type="ECO:0000313" key="2">
    <source>
        <dbReference type="Proteomes" id="UP000193749"/>
    </source>
</evidence>
<dbReference type="Proteomes" id="UP000193749">
    <property type="component" value="Unassembled WGS sequence"/>
</dbReference>
<evidence type="ECO:0000313" key="1">
    <source>
        <dbReference type="EMBL" id="ORM94934.1"/>
    </source>
</evidence>
<proteinExistence type="predicted"/>
<dbReference type="STRING" id="55209.HA50_16910"/>
<accession>A0A1X1EYE6</accession>
<keyword evidence="2" id="KW-1185">Reference proteome</keyword>
<organism evidence="1 2">
    <name type="scientific">Pantoea cypripedii</name>
    <name type="common">Pectobacterium cypripedii</name>
    <name type="synonym">Erwinia cypripedii</name>
    <dbReference type="NCBI Taxonomy" id="55209"/>
    <lineage>
        <taxon>Bacteria</taxon>
        <taxon>Pseudomonadati</taxon>
        <taxon>Pseudomonadota</taxon>
        <taxon>Gammaproteobacteria</taxon>
        <taxon>Enterobacterales</taxon>
        <taxon>Erwiniaceae</taxon>
        <taxon>Pantoea</taxon>
    </lineage>
</organism>
<dbReference type="AlphaFoldDB" id="A0A1X1EYE6"/>
<protein>
    <submittedName>
        <fullName evidence="1">Uncharacterized protein</fullName>
    </submittedName>
</protein>
<dbReference type="OrthoDB" id="6623117at2"/>
<gene>
    <name evidence="1" type="ORF">HA50_16910</name>
</gene>
<dbReference type="EMBL" id="MLJI01000001">
    <property type="protein sequence ID" value="ORM94934.1"/>
    <property type="molecule type" value="Genomic_DNA"/>
</dbReference>
<reference evidence="1 2" key="1">
    <citation type="journal article" date="2017" name="Antonie Van Leeuwenhoek">
        <title>Phylogenomic resolution of the bacterial genus Pantoea and its relationship with Erwinia and Tatumella.</title>
        <authorList>
            <person name="Palmer M."/>
            <person name="Steenkamp E.T."/>
            <person name="Coetzee M.P."/>
            <person name="Chan W.Y."/>
            <person name="van Zyl E."/>
            <person name="De Maayer P."/>
            <person name="Coutinho T.A."/>
            <person name="Blom J."/>
            <person name="Smits T.H."/>
            <person name="Duffy B."/>
            <person name="Venter S.N."/>
        </authorList>
    </citation>
    <scope>NUCLEOTIDE SEQUENCE [LARGE SCALE GENOMIC DNA]</scope>
    <source>
        <strain evidence="1 2">LMG 2657</strain>
    </source>
</reference>
<name>A0A1X1EYE6_PANCY</name>
<sequence length="121" mass="13929">MHLSHPLSDYHESHHASEQIAHKITLAKAEGELLSIAARRRLDLNTGTDEDGFPFYVWDMAAVAQDLATLSVRNLIPETWQSFFEGLCNMAREIDEAAWTYFFVRAVTDEESLVNEERWMD</sequence>
<comment type="caution">
    <text evidence="1">The sequence shown here is derived from an EMBL/GenBank/DDBJ whole genome shotgun (WGS) entry which is preliminary data.</text>
</comment>